<protein>
    <submittedName>
        <fullName evidence="1">Uncharacterized protein</fullName>
    </submittedName>
</protein>
<comment type="caution">
    <text evidence="1">The sequence shown here is derived from an EMBL/GenBank/DDBJ whole genome shotgun (WGS) entry which is preliminary data.</text>
</comment>
<keyword evidence="2" id="KW-1185">Reference proteome</keyword>
<sequence>MGRKSEEDYNGVDERVHARRRLNPVNIIERQTLLRRNLRGNKIRKRARRSVHPRLIQSRATRDRVVFPFVSAAARKLEYRIRITCRSALYLSKKKRKKKEKPIDLFFLQRRCFPLKNPGYATGSHRDEQHD</sequence>
<dbReference type="EMBL" id="JADYXP020000016">
    <property type="protein sequence ID" value="KAL0107990.1"/>
    <property type="molecule type" value="Genomic_DNA"/>
</dbReference>
<organism evidence="1 2">
    <name type="scientific">Cardiocondyla obscurior</name>
    <dbReference type="NCBI Taxonomy" id="286306"/>
    <lineage>
        <taxon>Eukaryota</taxon>
        <taxon>Metazoa</taxon>
        <taxon>Ecdysozoa</taxon>
        <taxon>Arthropoda</taxon>
        <taxon>Hexapoda</taxon>
        <taxon>Insecta</taxon>
        <taxon>Pterygota</taxon>
        <taxon>Neoptera</taxon>
        <taxon>Endopterygota</taxon>
        <taxon>Hymenoptera</taxon>
        <taxon>Apocrita</taxon>
        <taxon>Aculeata</taxon>
        <taxon>Formicoidea</taxon>
        <taxon>Formicidae</taxon>
        <taxon>Myrmicinae</taxon>
        <taxon>Cardiocondyla</taxon>
    </lineage>
</organism>
<dbReference type="AlphaFoldDB" id="A0AAW2EYD8"/>
<evidence type="ECO:0000313" key="2">
    <source>
        <dbReference type="Proteomes" id="UP001430953"/>
    </source>
</evidence>
<evidence type="ECO:0000313" key="1">
    <source>
        <dbReference type="EMBL" id="KAL0107990.1"/>
    </source>
</evidence>
<accession>A0AAW2EYD8</accession>
<gene>
    <name evidence="1" type="ORF">PUN28_014926</name>
</gene>
<reference evidence="1 2" key="1">
    <citation type="submission" date="2023-03" db="EMBL/GenBank/DDBJ databases">
        <title>High recombination rates correlate with genetic variation in Cardiocondyla obscurior ants.</title>
        <authorList>
            <person name="Errbii M."/>
        </authorList>
    </citation>
    <scope>NUCLEOTIDE SEQUENCE [LARGE SCALE GENOMIC DNA]</scope>
    <source>
        <strain evidence="1">Alpha-2009</strain>
        <tissue evidence="1">Whole body</tissue>
    </source>
</reference>
<dbReference type="Proteomes" id="UP001430953">
    <property type="component" value="Unassembled WGS sequence"/>
</dbReference>
<proteinExistence type="predicted"/>
<name>A0AAW2EYD8_9HYME</name>